<evidence type="ECO:0000256" key="1">
    <source>
        <dbReference type="ARBA" id="ARBA00010928"/>
    </source>
</evidence>
<dbReference type="InterPro" id="IPR055170">
    <property type="entry name" value="GFO_IDH_MocA-like_dom"/>
</dbReference>
<dbReference type="InterPro" id="IPR050984">
    <property type="entry name" value="Gfo/Idh/MocA_domain"/>
</dbReference>
<evidence type="ECO:0000313" key="6">
    <source>
        <dbReference type="EMBL" id="SER14203.1"/>
    </source>
</evidence>
<organism evidence="6 7">
    <name type="scientific">Neolewinella agarilytica</name>
    <dbReference type="NCBI Taxonomy" id="478744"/>
    <lineage>
        <taxon>Bacteria</taxon>
        <taxon>Pseudomonadati</taxon>
        <taxon>Bacteroidota</taxon>
        <taxon>Saprospiria</taxon>
        <taxon>Saprospirales</taxon>
        <taxon>Lewinellaceae</taxon>
        <taxon>Neolewinella</taxon>
    </lineage>
</organism>
<dbReference type="Pfam" id="PF01408">
    <property type="entry name" value="GFO_IDH_MocA"/>
    <property type="match status" value="1"/>
</dbReference>
<dbReference type="GO" id="GO:0000166">
    <property type="term" value="F:nucleotide binding"/>
    <property type="evidence" value="ECO:0007669"/>
    <property type="project" value="InterPro"/>
</dbReference>
<dbReference type="Proteomes" id="UP000199021">
    <property type="component" value="Unassembled WGS sequence"/>
</dbReference>
<dbReference type="Pfam" id="PF22725">
    <property type="entry name" value="GFO_IDH_MocA_C3"/>
    <property type="match status" value="1"/>
</dbReference>
<dbReference type="GO" id="GO:0016491">
    <property type="term" value="F:oxidoreductase activity"/>
    <property type="evidence" value="ECO:0007669"/>
    <property type="project" value="UniProtKB-KW"/>
</dbReference>
<gene>
    <name evidence="6" type="ORF">SAMN05444359_12549</name>
</gene>
<feature type="domain" description="Gfo/Idh/MocA-like oxidoreductase N-terminal" evidence="4">
    <location>
        <begin position="52"/>
        <end position="176"/>
    </location>
</feature>
<reference evidence="7" key="1">
    <citation type="submission" date="2016-10" db="EMBL/GenBank/DDBJ databases">
        <authorList>
            <person name="Varghese N."/>
            <person name="Submissions S."/>
        </authorList>
    </citation>
    <scope>NUCLEOTIDE SEQUENCE [LARGE SCALE GENOMIC DNA]</scope>
    <source>
        <strain evidence="7">DSM 24740</strain>
    </source>
</reference>
<dbReference type="PANTHER" id="PTHR22604:SF105">
    <property type="entry name" value="TRANS-1,2-DIHYDROBENZENE-1,2-DIOL DEHYDROGENASE"/>
    <property type="match status" value="1"/>
</dbReference>
<dbReference type="Gene3D" id="3.30.360.10">
    <property type="entry name" value="Dihydrodipicolinate Reductase, domain 2"/>
    <property type="match status" value="1"/>
</dbReference>
<dbReference type="PROSITE" id="PS51318">
    <property type="entry name" value="TAT"/>
    <property type="match status" value="1"/>
</dbReference>
<accession>A0A1H9LTL9</accession>
<sequence>MNKNSRRRFLRQTVTAATGLALAPGLVSCGAGNTATASSSAPARAPEKGRKLNVALLGLGSYAKGQIAPSLQFTRHCQLAGIITGSPEKIPEWQAKHDIPDENVYSYDNMDELADNPNIDVVYVITPTATHKEFAVRAAKAGKHVWCEKPMAMTVEDSQAIIDACNENNVRLSIGYRMLHEPNTQDFIALSKEKAFGAFTAATSLAGYAGSDPPTDYWRGQRAMGGGALYDMGVYTVNGLRYGLQMAPVAVVKAMQHRPTEVDVTTEYTLEFPGGLLAEGKTSVVTNYNQLRIEGENGWHEMQPMQPYGGVKGLTSAGTVLGPPIDGKQQTLQMDDDALAIMNNTPVLAPGEMGRDDIAVIRAIIESAETGKRVVL</sequence>
<dbReference type="SUPFAM" id="SSF55347">
    <property type="entry name" value="Glyceraldehyde-3-phosphate dehydrogenase-like, C-terminal domain"/>
    <property type="match status" value="1"/>
</dbReference>
<evidence type="ECO:0000259" key="4">
    <source>
        <dbReference type="Pfam" id="PF01408"/>
    </source>
</evidence>
<dbReference type="InterPro" id="IPR008354">
    <property type="entry name" value="Glc-Fru_OxRdtase_bac"/>
</dbReference>
<evidence type="ECO:0000259" key="5">
    <source>
        <dbReference type="Pfam" id="PF22725"/>
    </source>
</evidence>
<evidence type="ECO:0000256" key="2">
    <source>
        <dbReference type="ARBA" id="ARBA00023002"/>
    </source>
</evidence>
<feature type="domain" description="GFO/IDH/MocA-like oxidoreductase" evidence="5">
    <location>
        <begin position="192"/>
        <end position="299"/>
    </location>
</feature>
<dbReference type="PRINTS" id="PR01775">
    <property type="entry name" value="GLFROXRDTASE"/>
</dbReference>
<dbReference type="InParanoid" id="A0A1H9LTL9"/>
<feature type="chain" id="PRO_5011783808" evidence="3">
    <location>
        <begin position="24"/>
        <end position="376"/>
    </location>
</feature>
<evidence type="ECO:0000256" key="3">
    <source>
        <dbReference type="SAM" id="SignalP"/>
    </source>
</evidence>
<dbReference type="PROSITE" id="PS51257">
    <property type="entry name" value="PROKAR_LIPOPROTEIN"/>
    <property type="match status" value="1"/>
</dbReference>
<keyword evidence="3" id="KW-0732">Signal</keyword>
<feature type="signal peptide" evidence="3">
    <location>
        <begin position="1"/>
        <end position="23"/>
    </location>
</feature>
<dbReference type="InterPro" id="IPR036291">
    <property type="entry name" value="NAD(P)-bd_dom_sf"/>
</dbReference>
<protein>
    <submittedName>
        <fullName evidence="6">Glucose-fructose oxidoreductase</fullName>
    </submittedName>
</protein>
<dbReference type="InterPro" id="IPR000683">
    <property type="entry name" value="Gfo/Idh/MocA-like_OxRdtase_N"/>
</dbReference>
<dbReference type="AlphaFoldDB" id="A0A1H9LTL9"/>
<dbReference type="STRING" id="478744.SAMN05444359_12549"/>
<dbReference type="SUPFAM" id="SSF51735">
    <property type="entry name" value="NAD(P)-binding Rossmann-fold domains"/>
    <property type="match status" value="1"/>
</dbReference>
<keyword evidence="7" id="KW-1185">Reference proteome</keyword>
<comment type="similarity">
    <text evidence="1">Belongs to the Gfo/Idh/MocA family.</text>
</comment>
<dbReference type="Gene3D" id="3.40.50.720">
    <property type="entry name" value="NAD(P)-binding Rossmann-like Domain"/>
    <property type="match status" value="1"/>
</dbReference>
<evidence type="ECO:0000313" key="7">
    <source>
        <dbReference type="Proteomes" id="UP000199021"/>
    </source>
</evidence>
<dbReference type="EMBL" id="FOFB01000025">
    <property type="protein sequence ID" value="SER14203.1"/>
    <property type="molecule type" value="Genomic_DNA"/>
</dbReference>
<dbReference type="InterPro" id="IPR006311">
    <property type="entry name" value="TAT_signal"/>
</dbReference>
<keyword evidence="2" id="KW-0560">Oxidoreductase</keyword>
<proteinExistence type="inferred from homology"/>
<dbReference type="PANTHER" id="PTHR22604">
    <property type="entry name" value="OXIDOREDUCTASES"/>
    <property type="match status" value="1"/>
</dbReference>
<name>A0A1H9LTL9_9BACT</name>